<name>A0A0E9V5I4_ANGAN</name>
<organism evidence="1">
    <name type="scientific">Anguilla anguilla</name>
    <name type="common">European freshwater eel</name>
    <name type="synonym">Muraena anguilla</name>
    <dbReference type="NCBI Taxonomy" id="7936"/>
    <lineage>
        <taxon>Eukaryota</taxon>
        <taxon>Metazoa</taxon>
        <taxon>Chordata</taxon>
        <taxon>Craniata</taxon>
        <taxon>Vertebrata</taxon>
        <taxon>Euteleostomi</taxon>
        <taxon>Actinopterygii</taxon>
        <taxon>Neopterygii</taxon>
        <taxon>Teleostei</taxon>
        <taxon>Anguilliformes</taxon>
        <taxon>Anguillidae</taxon>
        <taxon>Anguilla</taxon>
    </lineage>
</organism>
<reference evidence="1" key="1">
    <citation type="submission" date="2014-11" db="EMBL/GenBank/DDBJ databases">
        <authorList>
            <person name="Amaro Gonzalez C."/>
        </authorList>
    </citation>
    <scope>NUCLEOTIDE SEQUENCE</scope>
</reference>
<dbReference type="AlphaFoldDB" id="A0A0E9V5I4"/>
<evidence type="ECO:0000313" key="1">
    <source>
        <dbReference type="EMBL" id="JAH73246.1"/>
    </source>
</evidence>
<reference evidence="1" key="2">
    <citation type="journal article" date="2015" name="Fish Shellfish Immunol.">
        <title>Early steps in the European eel (Anguilla anguilla)-Vibrio vulnificus interaction in the gills: Role of the RtxA13 toxin.</title>
        <authorList>
            <person name="Callol A."/>
            <person name="Pajuelo D."/>
            <person name="Ebbesson L."/>
            <person name="Teles M."/>
            <person name="MacKenzie S."/>
            <person name="Amaro C."/>
        </authorList>
    </citation>
    <scope>NUCLEOTIDE SEQUENCE</scope>
</reference>
<sequence length="21" mass="2307">MQCPSFVCLFIIATILAHLSV</sequence>
<dbReference type="EMBL" id="GBXM01035331">
    <property type="protein sequence ID" value="JAH73246.1"/>
    <property type="molecule type" value="Transcribed_RNA"/>
</dbReference>
<accession>A0A0E9V5I4</accession>
<protein>
    <submittedName>
        <fullName evidence="1">Uncharacterized protein</fullName>
    </submittedName>
</protein>
<proteinExistence type="predicted"/>